<feature type="compositionally biased region" description="Polar residues" evidence="1">
    <location>
        <begin position="388"/>
        <end position="404"/>
    </location>
</feature>
<organism evidence="2 3">
    <name type="scientific">Pichia sorbitophila (strain ATCC MYA-4447 / BCRC 22081 / CBS 7064 / NBRC 10061 / NRRL Y-12695)</name>
    <name type="common">Hybrid yeast</name>
    <dbReference type="NCBI Taxonomy" id="559304"/>
    <lineage>
        <taxon>Eukaryota</taxon>
        <taxon>Fungi</taxon>
        <taxon>Dikarya</taxon>
        <taxon>Ascomycota</taxon>
        <taxon>Saccharomycotina</taxon>
        <taxon>Pichiomycetes</taxon>
        <taxon>Debaryomycetaceae</taxon>
        <taxon>Millerozyma</taxon>
    </lineage>
</organism>
<dbReference type="AlphaFoldDB" id="G8Y0X8"/>
<feature type="region of interest" description="Disordered" evidence="1">
    <location>
        <begin position="372"/>
        <end position="443"/>
    </location>
</feature>
<name>G8Y0X8_PICSO</name>
<evidence type="ECO:0000256" key="1">
    <source>
        <dbReference type="SAM" id="MobiDB-lite"/>
    </source>
</evidence>
<dbReference type="InParanoid" id="G8Y0X8"/>
<gene>
    <name evidence="2" type="primary">Piso0_004973</name>
    <name evidence="2" type="ORF">GNLVRS01_PISO0N05139g</name>
</gene>
<protein>
    <submittedName>
        <fullName evidence="2">Piso0_004973 protein</fullName>
    </submittedName>
</protein>
<sequence length="541" mass="59688">MKKTEPNNLISIDLSIASDKGKVQTEVESIEPLRDLTEAENTIAEDFTGRHLGPGSNKIENTNTGYGCDDFAADTRREPSVAHRKNASTQLTESFADDLKEKEFTAPDDSTDILDLVLQDMEFDEAYSLYQSMQQKQARSAVEQLQRVQMLNSQYCTTIPGSQADSNSPPAGAQNGLDAIVDAFSSYHPQLQNNAGQHAHHNIPSIDYQASIEKNKSNADLSSNLVTDMANNNANGSHGGLKTPRGDDFDQFFSNSESNALSKFLDNLANPLGSFNPISFYPSMPSYSPQHMSELDLHTMKPMIPTPPSRRSPQQSMKAGPMGSDAADLDGSRNTKYNAFPHENATHPLSMDVYSRRANDEVKNELTEAFSHPPSHALAGAGFGGSPGVSQVPTPSNSRQSSAYALSPKRGIDDVDSFEGSMSPSSTSATTPPSSPPSKRRRRTFHKPLLSLEQKRLNHSYSEQKRRQLCKLAYDRCLRLITNEDDYKESNHEGKKKSKRRHLTKEGLPNLSKYTALSRISNEIMKIQAKNEGLKELLNMS</sequence>
<dbReference type="HOGENOM" id="CLU_503539_0_0_1"/>
<proteinExistence type="predicted"/>
<evidence type="ECO:0000313" key="3">
    <source>
        <dbReference type="Proteomes" id="UP000005222"/>
    </source>
</evidence>
<dbReference type="Proteomes" id="UP000005222">
    <property type="component" value="Chromosome N"/>
</dbReference>
<feature type="compositionally biased region" description="Low complexity" evidence="1">
    <location>
        <begin position="421"/>
        <end position="432"/>
    </location>
</feature>
<feature type="region of interest" description="Disordered" evidence="1">
    <location>
        <begin position="305"/>
        <end position="350"/>
    </location>
</feature>
<dbReference type="STRING" id="559304.G8Y0X8"/>
<reference evidence="2 3" key="1">
    <citation type="journal article" date="2012" name="G3 (Bethesda)">
        <title>Pichia sorbitophila, an interspecies yeast hybrid reveals early steps of genome resolution following polyploidization.</title>
        <authorList>
            <person name="Leh Louis V."/>
            <person name="Despons L."/>
            <person name="Friedrich A."/>
            <person name="Martin T."/>
            <person name="Durrens P."/>
            <person name="Casaregola S."/>
            <person name="Neuveglise C."/>
            <person name="Fairhead C."/>
            <person name="Marck C."/>
            <person name="Cruz J.A."/>
            <person name="Straub M.L."/>
            <person name="Kugler V."/>
            <person name="Sacerdot C."/>
            <person name="Uzunov Z."/>
            <person name="Thierry A."/>
            <person name="Weiss S."/>
            <person name="Bleykasten C."/>
            <person name="De Montigny J."/>
            <person name="Jacques N."/>
            <person name="Jung P."/>
            <person name="Lemaire M."/>
            <person name="Mallet S."/>
            <person name="Morel G."/>
            <person name="Richard G.F."/>
            <person name="Sarkar A."/>
            <person name="Savel G."/>
            <person name="Schacherer J."/>
            <person name="Seret M.L."/>
            <person name="Talla E."/>
            <person name="Samson G."/>
            <person name="Jubin C."/>
            <person name="Poulain J."/>
            <person name="Vacherie B."/>
            <person name="Barbe V."/>
            <person name="Pelletier E."/>
            <person name="Sherman D.J."/>
            <person name="Westhof E."/>
            <person name="Weissenbach J."/>
            <person name="Baret P.V."/>
            <person name="Wincker P."/>
            <person name="Gaillardin C."/>
            <person name="Dujon B."/>
            <person name="Souciet J.L."/>
        </authorList>
    </citation>
    <scope>NUCLEOTIDE SEQUENCE [LARGE SCALE GENOMIC DNA]</scope>
    <source>
        <strain evidence="3">ATCC MYA-4447 / BCRC 22081 / CBS 7064 / NBRC 10061 / NRRL Y-12695</strain>
    </source>
</reference>
<dbReference type="EMBL" id="FO082046">
    <property type="protein sequence ID" value="CCE86481.1"/>
    <property type="molecule type" value="Genomic_DNA"/>
</dbReference>
<dbReference type="eggNOG" id="ENOG502S7SS">
    <property type="taxonomic scope" value="Eukaryota"/>
</dbReference>
<accession>G8Y0X8</accession>
<keyword evidence="3" id="KW-1185">Reference proteome</keyword>
<dbReference type="OrthoDB" id="5778525at2759"/>
<evidence type="ECO:0000313" key="2">
    <source>
        <dbReference type="EMBL" id="CCE86481.1"/>
    </source>
</evidence>